<evidence type="ECO:0000256" key="11">
    <source>
        <dbReference type="RuleBase" id="RU000688"/>
    </source>
</evidence>
<gene>
    <name evidence="15" type="ORF">LTLLF_196835</name>
</gene>
<proteinExistence type="inferred from homology"/>
<evidence type="ECO:0000313" key="15">
    <source>
        <dbReference type="EMBL" id="KAH0501400.1"/>
    </source>
</evidence>
<evidence type="ECO:0000256" key="1">
    <source>
        <dbReference type="ARBA" id="ARBA00002936"/>
    </source>
</evidence>
<evidence type="ECO:0000256" key="5">
    <source>
        <dbReference type="ARBA" id="ARBA00022725"/>
    </source>
</evidence>
<dbReference type="GO" id="GO:0005886">
    <property type="term" value="C:plasma membrane"/>
    <property type="evidence" value="ECO:0007669"/>
    <property type="project" value="TreeGrafter"/>
</dbReference>
<evidence type="ECO:0000313" key="16">
    <source>
        <dbReference type="Proteomes" id="UP000710432"/>
    </source>
</evidence>
<evidence type="ECO:0000256" key="6">
    <source>
        <dbReference type="ARBA" id="ARBA00022989"/>
    </source>
</evidence>
<keyword evidence="7 11" id="KW-0297">G-protein coupled receptor</keyword>
<evidence type="ECO:0000256" key="4">
    <source>
        <dbReference type="ARBA" id="ARBA00022692"/>
    </source>
</evidence>
<evidence type="ECO:0000256" key="13">
    <source>
        <dbReference type="SAM" id="Phobius"/>
    </source>
</evidence>
<evidence type="ECO:0000256" key="9">
    <source>
        <dbReference type="ARBA" id="ARBA00023170"/>
    </source>
</evidence>
<reference evidence="15" key="1">
    <citation type="submission" date="2020-03" db="EMBL/GenBank/DDBJ databases">
        <title>Studies in the Genomics of Life Span.</title>
        <authorList>
            <person name="Glass D."/>
        </authorList>
    </citation>
    <scope>NUCLEOTIDE SEQUENCE</scope>
    <source>
        <strain evidence="15">LTLLF</strain>
        <tissue evidence="15">Muscle</tissue>
    </source>
</reference>
<feature type="transmembrane region" description="Helical" evidence="13">
    <location>
        <begin position="282"/>
        <end position="303"/>
    </location>
</feature>
<comment type="caution">
    <text evidence="15">The sequence shown here is derived from an EMBL/GenBank/DDBJ whole genome shotgun (WGS) entry which is preliminary data.</text>
</comment>
<dbReference type="PANTHER" id="PTHR26450:SF395">
    <property type="entry name" value="G-PROTEIN COUPLED RECEPTORS FAMILY 1 PROFILE DOMAIN-CONTAINING PROTEIN"/>
    <property type="match status" value="1"/>
</dbReference>
<keyword evidence="3" id="KW-0716">Sensory transduction</keyword>
<dbReference type="InterPro" id="IPR017452">
    <property type="entry name" value="GPCR_Rhodpsn_7TM"/>
</dbReference>
<evidence type="ECO:0000256" key="2">
    <source>
        <dbReference type="ARBA" id="ARBA00004141"/>
    </source>
</evidence>
<feature type="region of interest" description="Disordered" evidence="12">
    <location>
        <begin position="373"/>
        <end position="403"/>
    </location>
</feature>
<evidence type="ECO:0000256" key="3">
    <source>
        <dbReference type="ARBA" id="ARBA00022606"/>
    </source>
</evidence>
<organism evidence="15 16">
    <name type="scientific">Microtus ochrogaster</name>
    <name type="common">Prairie vole</name>
    <dbReference type="NCBI Taxonomy" id="79684"/>
    <lineage>
        <taxon>Eukaryota</taxon>
        <taxon>Metazoa</taxon>
        <taxon>Chordata</taxon>
        <taxon>Craniata</taxon>
        <taxon>Vertebrata</taxon>
        <taxon>Euteleostomi</taxon>
        <taxon>Mammalia</taxon>
        <taxon>Eutheria</taxon>
        <taxon>Euarchontoglires</taxon>
        <taxon>Glires</taxon>
        <taxon>Rodentia</taxon>
        <taxon>Myomorpha</taxon>
        <taxon>Muroidea</taxon>
        <taxon>Cricetidae</taxon>
        <taxon>Arvicolinae</taxon>
        <taxon>Microtus</taxon>
    </lineage>
</organism>
<evidence type="ECO:0000256" key="12">
    <source>
        <dbReference type="SAM" id="MobiDB-lite"/>
    </source>
</evidence>
<evidence type="ECO:0000256" key="10">
    <source>
        <dbReference type="ARBA" id="ARBA00023224"/>
    </source>
</evidence>
<dbReference type="InterPro" id="IPR050402">
    <property type="entry name" value="OR51/52/56-like"/>
</dbReference>
<feature type="transmembrane region" description="Helical" evidence="13">
    <location>
        <begin position="250"/>
        <end position="270"/>
    </location>
</feature>
<accession>A0A8J6KKG0</accession>
<keyword evidence="6 13" id="KW-1133">Transmembrane helix</keyword>
<dbReference type="PRINTS" id="PR00245">
    <property type="entry name" value="OLFACTORYR"/>
</dbReference>
<evidence type="ECO:0000256" key="8">
    <source>
        <dbReference type="ARBA" id="ARBA00023136"/>
    </source>
</evidence>
<dbReference type="GO" id="GO:0004930">
    <property type="term" value="F:G protein-coupled receptor activity"/>
    <property type="evidence" value="ECO:0007669"/>
    <property type="project" value="UniProtKB-KW"/>
</dbReference>
<dbReference type="InterPro" id="IPR000725">
    <property type="entry name" value="Olfact_rcpt"/>
</dbReference>
<dbReference type="AlphaFoldDB" id="A0A8J6KKG0"/>
<comment type="function">
    <text evidence="1">Odorant receptor.</text>
</comment>
<keyword evidence="4 11" id="KW-0812">Transmembrane</keyword>
<dbReference type="SUPFAM" id="SSF81321">
    <property type="entry name" value="Family A G protein-coupled receptor-like"/>
    <property type="match status" value="1"/>
</dbReference>
<feature type="transmembrane region" description="Helical" evidence="13">
    <location>
        <begin position="148"/>
        <end position="170"/>
    </location>
</feature>
<name>A0A8J6KKG0_MICOH</name>
<dbReference type="GO" id="GO:0004984">
    <property type="term" value="F:olfactory receptor activity"/>
    <property type="evidence" value="ECO:0007669"/>
    <property type="project" value="InterPro"/>
</dbReference>
<feature type="transmembrane region" description="Helical" evidence="13">
    <location>
        <begin position="35"/>
        <end position="59"/>
    </location>
</feature>
<feature type="transmembrane region" description="Helical" evidence="13">
    <location>
        <begin position="204"/>
        <end position="229"/>
    </location>
</feature>
<dbReference type="PROSITE" id="PS50262">
    <property type="entry name" value="G_PROTEIN_RECEP_F1_2"/>
    <property type="match status" value="1"/>
</dbReference>
<feature type="transmembrane region" description="Helical" evidence="13">
    <location>
        <begin position="100"/>
        <end position="127"/>
    </location>
</feature>
<dbReference type="Pfam" id="PF13853">
    <property type="entry name" value="7tm_4"/>
    <property type="match status" value="1"/>
</dbReference>
<dbReference type="Proteomes" id="UP000710432">
    <property type="component" value="Unassembled WGS sequence"/>
</dbReference>
<feature type="domain" description="G-protein coupled receptors family 1 profile" evidence="14">
    <location>
        <begin position="49"/>
        <end position="301"/>
    </location>
</feature>
<keyword evidence="5" id="KW-0552">Olfaction</keyword>
<comment type="subcellular location">
    <subcellularLocation>
        <location evidence="2">Membrane</location>
        <topology evidence="2">Multi-pass membrane protein</topology>
    </subcellularLocation>
</comment>
<evidence type="ECO:0000259" key="14">
    <source>
        <dbReference type="PROSITE" id="PS50262"/>
    </source>
</evidence>
<keyword evidence="9 11" id="KW-0675">Receptor</keyword>
<dbReference type="FunFam" id="1.20.1070.10:FF:000006">
    <property type="entry name" value="Olfactory receptor"/>
    <property type="match status" value="1"/>
</dbReference>
<dbReference type="InterPro" id="IPR000276">
    <property type="entry name" value="GPCR_Rhodpsn"/>
</dbReference>
<dbReference type="PRINTS" id="PR00237">
    <property type="entry name" value="GPCRRHODOPSN"/>
</dbReference>
<feature type="region of interest" description="Disordered" evidence="12">
    <location>
        <begin position="483"/>
        <end position="508"/>
    </location>
</feature>
<dbReference type="PANTHER" id="PTHR26450">
    <property type="entry name" value="OLFACTORY RECEPTOR 56B1-RELATED"/>
    <property type="match status" value="1"/>
</dbReference>
<dbReference type="PROSITE" id="PS00237">
    <property type="entry name" value="G_PROTEIN_RECEP_F1_1"/>
    <property type="match status" value="1"/>
</dbReference>
<dbReference type="Gene3D" id="1.20.1070.10">
    <property type="entry name" value="Rhodopsin 7-helix transmembrane proteins"/>
    <property type="match status" value="1"/>
</dbReference>
<evidence type="ECO:0000256" key="7">
    <source>
        <dbReference type="ARBA" id="ARBA00023040"/>
    </source>
</evidence>
<dbReference type="EMBL" id="JAATJU010026637">
    <property type="protein sequence ID" value="KAH0501400.1"/>
    <property type="molecule type" value="Genomic_DNA"/>
</dbReference>
<feature type="transmembrane region" description="Helical" evidence="13">
    <location>
        <begin position="71"/>
        <end position="94"/>
    </location>
</feature>
<protein>
    <submittedName>
        <fullName evidence="15">Olfactory receptor 52D1</fullName>
    </submittedName>
</protein>
<keyword evidence="8 13" id="KW-0472">Membrane</keyword>
<comment type="similarity">
    <text evidence="11">Belongs to the G-protein coupled receptor 1 family.</text>
</comment>
<feature type="compositionally biased region" description="Basic and acidic residues" evidence="12">
    <location>
        <begin position="483"/>
        <end position="493"/>
    </location>
</feature>
<keyword evidence="10 11" id="KW-0807">Transducer</keyword>
<sequence>MELDSALLSLNQTVSGPGPFILLGVPGLEGLHGWIAVPVCLLYLASLVGNTLLLGLVAVDKTLQAPMYQLLGLLAAADLILATSTVPKALAVLWGLSDEISFAGCLAQLFVAHVAFIAESSVLLAMAVDRYVAICQPLRYGALLSQRVVGMVAVAAVTRGACVMAPPVVLLQRLPYCGHRALPHTYCEHMGVARLACGDTRPNIWYGLATTLLSPALDLGLIGASYALILRAVCRLPSSGARYKTLGTCGAHAGDIVLFYTPALFSFLAHRFDHHTVPGHTHILLANLYVVVPPALNPVVYGVRKKQITQRLRHLLQRARKLVRNAFNSTDESGTFQCVVHLPNNSIFLQQLEQLQSTLQDFIGKYEQHLSKTKEYAPTTEDQDSQTLEVGHSLESRNPGVTGSQYDNPAFNLLRLALEHAQELIAQLQAKAGVNGAWELFHQLRNQVTNASLSLKLLADADFRSFHALQEEVDVLEGRLSECEREKEQEQSSRHPGPPLAPGSCTHGGLQKVSRPIVLKLNWRGLSYKVMPFGWDSSEGSSPLSPLCAKYESVAKPGLSWATSGELG</sequence>